<feature type="signal peptide" evidence="3">
    <location>
        <begin position="1"/>
        <end position="33"/>
    </location>
</feature>
<evidence type="ECO:0000256" key="2">
    <source>
        <dbReference type="ARBA" id="ARBA00023157"/>
    </source>
</evidence>
<comment type="similarity">
    <text evidence="1">Belongs to the peptidase S1 family.</text>
</comment>
<evidence type="ECO:0000313" key="5">
    <source>
        <dbReference type="EMBL" id="OXM54595.1"/>
    </source>
</evidence>
<dbReference type="InterPro" id="IPR001314">
    <property type="entry name" value="Peptidase_S1A"/>
</dbReference>
<dbReference type="InterPro" id="IPR001254">
    <property type="entry name" value="Trypsin_dom"/>
</dbReference>
<feature type="chain" id="PRO_5039517911" evidence="3">
    <location>
        <begin position="34"/>
        <end position="247"/>
    </location>
</feature>
<comment type="caution">
    <text evidence="5">The sequence shown here is derived from an EMBL/GenBank/DDBJ whole genome shotgun (WGS) entry which is preliminary data.</text>
</comment>
<dbReference type="Proteomes" id="UP000215223">
    <property type="component" value="Unassembled WGS sequence"/>
</dbReference>
<dbReference type="GO" id="GO:0006508">
    <property type="term" value="P:proteolysis"/>
    <property type="evidence" value="ECO:0007669"/>
    <property type="project" value="InterPro"/>
</dbReference>
<dbReference type="SMART" id="SM00020">
    <property type="entry name" value="Tryp_SPc"/>
    <property type="match status" value="1"/>
</dbReference>
<evidence type="ECO:0000313" key="6">
    <source>
        <dbReference type="Proteomes" id="UP000215223"/>
    </source>
</evidence>
<reference evidence="5 6" key="1">
    <citation type="submission" date="2017-07" db="EMBL/GenBank/DDBJ databases">
        <title>Amycolatopsis thailandensis Genome sequencing and assembly.</title>
        <authorList>
            <person name="Kaur N."/>
            <person name="Mayilraj S."/>
        </authorList>
    </citation>
    <scope>NUCLEOTIDE SEQUENCE [LARGE SCALE GENOMIC DNA]</scope>
    <source>
        <strain evidence="5 6">JCM 16380</strain>
    </source>
</reference>
<feature type="domain" description="Peptidase S1" evidence="4">
    <location>
        <begin position="40"/>
        <end position="245"/>
    </location>
</feature>
<protein>
    <submittedName>
        <fullName evidence="5">Peptidase S1</fullName>
    </submittedName>
</protein>
<dbReference type="InterPro" id="IPR050430">
    <property type="entry name" value="Peptidase_S1"/>
</dbReference>
<name>A0A229S6Z7_9PSEU</name>
<evidence type="ECO:0000256" key="3">
    <source>
        <dbReference type="SAM" id="SignalP"/>
    </source>
</evidence>
<organism evidence="5 6">
    <name type="scientific">Amycolatopsis thailandensis</name>
    <dbReference type="NCBI Taxonomy" id="589330"/>
    <lineage>
        <taxon>Bacteria</taxon>
        <taxon>Bacillati</taxon>
        <taxon>Actinomycetota</taxon>
        <taxon>Actinomycetes</taxon>
        <taxon>Pseudonocardiales</taxon>
        <taxon>Pseudonocardiaceae</taxon>
        <taxon>Amycolatopsis</taxon>
    </lineage>
</organism>
<gene>
    <name evidence="5" type="ORF">CFP71_19680</name>
</gene>
<dbReference type="PANTHER" id="PTHR24276:SF98">
    <property type="entry name" value="FI18310P1-RELATED"/>
    <property type="match status" value="1"/>
</dbReference>
<keyword evidence="3" id="KW-0732">Signal</keyword>
<dbReference type="PROSITE" id="PS50240">
    <property type="entry name" value="TRYPSIN_DOM"/>
    <property type="match status" value="1"/>
</dbReference>
<evidence type="ECO:0000259" key="4">
    <source>
        <dbReference type="PROSITE" id="PS50240"/>
    </source>
</evidence>
<dbReference type="Pfam" id="PF00089">
    <property type="entry name" value="Trypsin"/>
    <property type="match status" value="1"/>
</dbReference>
<dbReference type="PRINTS" id="PR00722">
    <property type="entry name" value="CHYMOTRYPSIN"/>
</dbReference>
<dbReference type="InterPro" id="IPR009003">
    <property type="entry name" value="Peptidase_S1_PA"/>
</dbReference>
<sequence>MNGVTLKVRSLLAILFVTVATTVSGFASTAAGAEGPITSIVGGRKATEPYPFAVYIVDGCTGSLIKPNWVITAKHCNPAVNSVRIGNNDRTKAKSVSVVEQVPHRYADVKLLRLAAPVSYAPIRIPGPEAATVGTATRLLGWGQTCDLPSCGPMSIHNNEFDTSVLPDSSCYKINAGHEICTDNPNDGGDCYGDSGGPQITKVDGVWNLIGSDSRGTGIHCGASPSIYVDLTSPAVRPWIAETVGGL</sequence>
<evidence type="ECO:0000256" key="1">
    <source>
        <dbReference type="ARBA" id="ARBA00007664"/>
    </source>
</evidence>
<dbReference type="Gene3D" id="2.40.10.10">
    <property type="entry name" value="Trypsin-like serine proteases"/>
    <property type="match status" value="1"/>
</dbReference>
<dbReference type="PANTHER" id="PTHR24276">
    <property type="entry name" value="POLYSERASE-RELATED"/>
    <property type="match status" value="1"/>
</dbReference>
<dbReference type="GO" id="GO:0004252">
    <property type="term" value="F:serine-type endopeptidase activity"/>
    <property type="evidence" value="ECO:0007669"/>
    <property type="project" value="InterPro"/>
</dbReference>
<dbReference type="InterPro" id="IPR043504">
    <property type="entry name" value="Peptidase_S1_PA_chymotrypsin"/>
</dbReference>
<dbReference type="OrthoDB" id="3657335at2"/>
<proteinExistence type="inferred from homology"/>
<dbReference type="AlphaFoldDB" id="A0A229S6Z7"/>
<accession>A0A229S6Z7</accession>
<dbReference type="SUPFAM" id="SSF50494">
    <property type="entry name" value="Trypsin-like serine proteases"/>
    <property type="match status" value="1"/>
</dbReference>
<dbReference type="EMBL" id="NMQT01000068">
    <property type="protein sequence ID" value="OXM54595.1"/>
    <property type="molecule type" value="Genomic_DNA"/>
</dbReference>
<keyword evidence="2" id="KW-1015">Disulfide bond</keyword>
<keyword evidence="6" id="KW-1185">Reference proteome</keyword>